<keyword evidence="2" id="KW-1185">Reference proteome</keyword>
<name>A0A9R1UX82_LACSA</name>
<dbReference type="AlphaFoldDB" id="A0A9R1UX82"/>
<accession>A0A9R1UX82</accession>
<comment type="caution">
    <text evidence="1">The sequence shown here is derived from an EMBL/GenBank/DDBJ whole genome shotgun (WGS) entry which is preliminary data.</text>
</comment>
<dbReference type="Proteomes" id="UP000235145">
    <property type="component" value="Unassembled WGS sequence"/>
</dbReference>
<evidence type="ECO:0000313" key="2">
    <source>
        <dbReference type="Proteomes" id="UP000235145"/>
    </source>
</evidence>
<reference evidence="1 2" key="1">
    <citation type="journal article" date="2017" name="Nat. Commun.">
        <title>Genome assembly with in vitro proximity ligation data and whole-genome triplication in lettuce.</title>
        <authorList>
            <person name="Reyes-Chin-Wo S."/>
            <person name="Wang Z."/>
            <person name="Yang X."/>
            <person name="Kozik A."/>
            <person name="Arikit S."/>
            <person name="Song C."/>
            <person name="Xia L."/>
            <person name="Froenicke L."/>
            <person name="Lavelle D.O."/>
            <person name="Truco M.J."/>
            <person name="Xia R."/>
            <person name="Zhu S."/>
            <person name="Xu C."/>
            <person name="Xu H."/>
            <person name="Xu X."/>
            <person name="Cox K."/>
            <person name="Korf I."/>
            <person name="Meyers B.C."/>
            <person name="Michelmore R.W."/>
        </authorList>
    </citation>
    <scope>NUCLEOTIDE SEQUENCE [LARGE SCALE GENOMIC DNA]</scope>
    <source>
        <strain evidence="2">cv. Salinas</strain>
        <tissue evidence="1">Seedlings</tissue>
    </source>
</reference>
<dbReference type="EMBL" id="NBSK02000007">
    <property type="protein sequence ID" value="KAJ0195193.1"/>
    <property type="molecule type" value="Genomic_DNA"/>
</dbReference>
<organism evidence="1 2">
    <name type="scientific">Lactuca sativa</name>
    <name type="common">Garden lettuce</name>
    <dbReference type="NCBI Taxonomy" id="4236"/>
    <lineage>
        <taxon>Eukaryota</taxon>
        <taxon>Viridiplantae</taxon>
        <taxon>Streptophyta</taxon>
        <taxon>Embryophyta</taxon>
        <taxon>Tracheophyta</taxon>
        <taxon>Spermatophyta</taxon>
        <taxon>Magnoliopsida</taxon>
        <taxon>eudicotyledons</taxon>
        <taxon>Gunneridae</taxon>
        <taxon>Pentapetalae</taxon>
        <taxon>asterids</taxon>
        <taxon>campanulids</taxon>
        <taxon>Asterales</taxon>
        <taxon>Asteraceae</taxon>
        <taxon>Cichorioideae</taxon>
        <taxon>Cichorieae</taxon>
        <taxon>Lactucinae</taxon>
        <taxon>Lactuca</taxon>
    </lineage>
</organism>
<proteinExistence type="predicted"/>
<sequence length="83" mass="9282">MGLSLRSLFNLNVGKVVSLVNIDNALLFPYISFLKENIISLSFLSADYGSGRWTPKDFSQNLTGSILKVSDPFHFLVILFVNK</sequence>
<evidence type="ECO:0000313" key="1">
    <source>
        <dbReference type="EMBL" id="KAJ0195193.1"/>
    </source>
</evidence>
<protein>
    <submittedName>
        <fullName evidence="1">Uncharacterized protein</fullName>
    </submittedName>
</protein>
<gene>
    <name evidence="1" type="ORF">LSAT_V11C700360140</name>
</gene>